<evidence type="ECO:0000313" key="4">
    <source>
        <dbReference type="EMBL" id="CAA9537282.1"/>
    </source>
</evidence>
<dbReference type="EMBL" id="CADCVT010000483">
    <property type="protein sequence ID" value="CAA9537282.1"/>
    <property type="molecule type" value="Genomic_DNA"/>
</dbReference>
<reference evidence="4" key="1">
    <citation type="submission" date="2020-02" db="EMBL/GenBank/DDBJ databases">
        <authorList>
            <person name="Meier V. D."/>
        </authorList>
    </citation>
    <scope>NUCLEOTIDE SEQUENCE</scope>
    <source>
        <strain evidence="4">AVDCRST_MAG85</strain>
    </source>
</reference>
<dbReference type="PROSITE" id="PS51347">
    <property type="entry name" value="PHOSPHOTRIESTERASE_2"/>
    <property type="match status" value="1"/>
</dbReference>
<accession>A0A6J4U3D1</accession>
<evidence type="ECO:0000256" key="3">
    <source>
        <dbReference type="PROSITE-ProRule" id="PRU00679"/>
    </source>
</evidence>
<evidence type="ECO:0008006" key="5">
    <source>
        <dbReference type="Google" id="ProtNLM"/>
    </source>
</evidence>
<comment type="caution">
    <text evidence="3">Lacks conserved residue(s) required for the propagation of feature annotation.</text>
</comment>
<dbReference type="AlphaFoldDB" id="A0A6J4U3D1"/>
<dbReference type="PANTHER" id="PTHR10819">
    <property type="entry name" value="PHOSPHOTRIESTERASE-RELATED"/>
    <property type="match status" value="1"/>
</dbReference>
<dbReference type="GO" id="GO:0016787">
    <property type="term" value="F:hydrolase activity"/>
    <property type="evidence" value="ECO:0007669"/>
    <property type="project" value="UniProtKB-KW"/>
</dbReference>
<dbReference type="Pfam" id="PF02126">
    <property type="entry name" value="PTE"/>
    <property type="match status" value="1"/>
</dbReference>
<dbReference type="PANTHER" id="PTHR10819:SF3">
    <property type="entry name" value="PHOSPHOTRIESTERASE-RELATED PROTEIN"/>
    <property type="match status" value="1"/>
</dbReference>
<dbReference type="Gene3D" id="3.20.20.140">
    <property type="entry name" value="Metal-dependent hydrolases"/>
    <property type="match status" value="1"/>
</dbReference>
<keyword evidence="2" id="KW-0378">Hydrolase</keyword>
<sequence>DLDYLDKLAQSDALLGFDRFGLNILLPFDDRVATVAAMCERGYAEKMILSQDANCFSDWFPPGLNEQVTPDWHFQHVIDDVVPALLERGVTQDQIDLMLRDNPRTFFER</sequence>
<evidence type="ECO:0000256" key="2">
    <source>
        <dbReference type="ARBA" id="ARBA00022801"/>
    </source>
</evidence>
<gene>
    <name evidence="4" type="ORF">AVDCRST_MAG85-4244</name>
</gene>
<dbReference type="InterPro" id="IPR032466">
    <property type="entry name" value="Metal_Hydrolase"/>
</dbReference>
<dbReference type="InterPro" id="IPR001559">
    <property type="entry name" value="Phosphotriesterase"/>
</dbReference>
<keyword evidence="1" id="KW-0479">Metal-binding</keyword>
<protein>
    <recommendedName>
        <fullName evidence="5">Phosphotriesterase</fullName>
    </recommendedName>
</protein>
<dbReference type="SUPFAM" id="SSF51556">
    <property type="entry name" value="Metallo-dependent hydrolases"/>
    <property type="match status" value="1"/>
</dbReference>
<dbReference type="GO" id="GO:0008270">
    <property type="term" value="F:zinc ion binding"/>
    <property type="evidence" value="ECO:0007669"/>
    <property type="project" value="InterPro"/>
</dbReference>
<evidence type="ECO:0000256" key="1">
    <source>
        <dbReference type="ARBA" id="ARBA00022723"/>
    </source>
</evidence>
<organism evidence="4">
    <name type="scientific">uncultured Solirubrobacteraceae bacterium</name>
    <dbReference type="NCBI Taxonomy" id="1162706"/>
    <lineage>
        <taxon>Bacteria</taxon>
        <taxon>Bacillati</taxon>
        <taxon>Actinomycetota</taxon>
        <taxon>Thermoleophilia</taxon>
        <taxon>Solirubrobacterales</taxon>
        <taxon>Solirubrobacteraceae</taxon>
        <taxon>environmental samples</taxon>
    </lineage>
</organism>
<feature type="non-terminal residue" evidence="4">
    <location>
        <position position="1"/>
    </location>
</feature>
<name>A0A6J4U3D1_9ACTN</name>
<comment type="similarity">
    <text evidence="3">Belongs to the metallo-dependent hydrolases superfamily. Phosphotriesterase family.</text>
</comment>
<proteinExistence type="inferred from homology"/>